<dbReference type="EMBL" id="RXMA01000021">
    <property type="protein sequence ID" value="RTR17036.1"/>
    <property type="molecule type" value="Genomic_DNA"/>
</dbReference>
<sequence length="194" mass="20405">MPPPSLQLLPPADCRRVPWRNGLGTTTEIAVEAFDDSRFLWRVSVADVAAAGPFSNFSGYDRLIAVIDGVGMTLAVDGADPVTRRRMDPAFAFSGDAAVECALLDGPICDFNLMVDRATATGALDLMAGAARCVHHADVILVHALTGTAMVRAGSGESLDVPPGHTLLLRNQTATIAVPEEAEAVVATINRRAL</sequence>
<proteinExistence type="predicted"/>
<dbReference type="Pfam" id="PF05962">
    <property type="entry name" value="HutD"/>
    <property type="match status" value="1"/>
</dbReference>
<dbReference type="PANTHER" id="PTHR37943:SF1">
    <property type="entry name" value="PROTEIN VES"/>
    <property type="match status" value="1"/>
</dbReference>
<accession>A0A431VDL8</accession>
<dbReference type="AlphaFoldDB" id="A0A431VDL8"/>
<dbReference type="InterPro" id="IPR011051">
    <property type="entry name" value="RmlC_Cupin_sf"/>
</dbReference>
<dbReference type="OrthoDB" id="9800082at2"/>
<dbReference type="Proteomes" id="UP000277007">
    <property type="component" value="Unassembled WGS sequence"/>
</dbReference>
<dbReference type="Gene3D" id="2.60.120.10">
    <property type="entry name" value="Jelly Rolls"/>
    <property type="match status" value="1"/>
</dbReference>
<comment type="caution">
    <text evidence="1">The sequence shown here is derived from an EMBL/GenBank/DDBJ whole genome shotgun (WGS) entry which is preliminary data.</text>
</comment>
<gene>
    <name evidence="1" type="ORF">EJ903_18890</name>
</gene>
<reference evidence="1 2" key="1">
    <citation type="submission" date="2018-12" db="EMBL/GenBank/DDBJ databases">
        <authorList>
            <person name="Yang Y."/>
        </authorList>
    </citation>
    <scope>NUCLEOTIDE SEQUENCE [LARGE SCALE GENOMIC DNA]</scope>
    <source>
        <strain evidence="1 2">L-25-5w-1</strain>
    </source>
</reference>
<dbReference type="InterPro" id="IPR010282">
    <property type="entry name" value="Uncharacterised_HutD/Ves"/>
</dbReference>
<dbReference type="SUPFAM" id="SSF51182">
    <property type="entry name" value="RmlC-like cupins"/>
    <property type="match status" value="1"/>
</dbReference>
<protein>
    <submittedName>
        <fullName evidence="1">HutD family protein</fullName>
    </submittedName>
</protein>
<organism evidence="1 2">
    <name type="scientific">Azospirillum griseum</name>
    <dbReference type="NCBI Taxonomy" id="2496639"/>
    <lineage>
        <taxon>Bacteria</taxon>
        <taxon>Pseudomonadati</taxon>
        <taxon>Pseudomonadota</taxon>
        <taxon>Alphaproteobacteria</taxon>
        <taxon>Rhodospirillales</taxon>
        <taxon>Azospirillaceae</taxon>
        <taxon>Azospirillum</taxon>
    </lineage>
</organism>
<evidence type="ECO:0000313" key="1">
    <source>
        <dbReference type="EMBL" id="RTR17036.1"/>
    </source>
</evidence>
<name>A0A431VDL8_9PROT</name>
<dbReference type="InterPro" id="IPR014710">
    <property type="entry name" value="RmlC-like_jellyroll"/>
</dbReference>
<dbReference type="RefSeq" id="WP_126618362.1">
    <property type="nucleotide sequence ID" value="NZ_JBHUCY010000019.1"/>
</dbReference>
<dbReference type="CDD" id="cd20293">
    <property type="entry name" value="cupin_HutD_N"/>
    <property type="match status" value="1"/>
</dbReference>
<evidence type="ECO:0000313" key="2">
    <source>
        <dbReference type="Proteomes" id="UP000277007"/>
    </source>
</evidence>
<dbReference type="PANTHER" id="PTHR37943">
    <property type="entry name" value="PROTEIN VES"/>
    <property type="match status" value="1"/>
</dbReference>
<keyword evidence="2" id="KW-1185">Reference proteome</keyword>